<dbReference type="AlphaFoldDB" id="C3MWE3"/>
<protein>
    <submittedName>
        <fullName evidence="1">Uncharacterized protein</fullName>
    </submittedName>
</protein>
<evidence type="ECO:0000313" key="1">
    <source>
        <dbReference type="EMBL" id="ACP37601.1"/>
    </source>
</evidence>
<sequence>MKRYSFHKFLAFLLRSKITMYYLYKKAKNNNLEIYNKMAKIHVSGKIAKLHSGDAEAIYTGRFIDILELPKIEDLGIYCNNNDDCSRKLLKTYDILVRYLKQNFHRDALENVYKSFPKINSKYIHIILHEYVHWSMLSGTKTAAIIEQISWKERIDNMYFTYLYYNKINLGRIVNRNFARIDKADVIGEGLDENETGKILKEVKNLIDDFSKDKKSLYSFLHVIKNFKILATIGSIISVIIEPATWSIVENQDYFNKYLNAYFGDSEVRKKYATSIYKECLEIINNKNNAHREIIDKVRKSLNSIDIISEIIKMDNNSNDEDYLEKILNSLYNNFVYSKENSAQLNLSFNKDILPGLILAYSKEPFGKEKIDLITNTIANDWNVLNYVIKSIFKLKAELSADNLPSICGNMIYHGQIIGGCYNPDIGITGRKVVKRPFGSFEELVGNITLSLKPSLLLAFYYSYSYNDYYTIISKISERLKYDNLDFTKVAIDEVSNLNINPNEMQDIFNFYEEYMEKENLEEASKSISAFLIYWAYLTLRLGNKNPLRSLGSRHGIFLF</sequence>
<organism evidence="1 2">
    <name type="scientific">Saccharolobus islandicus (strain M.14.25 / Kamchatka #1)</name>
    <name type="common">Sulfolobus islandicus</name>
    <dbReference type="NCBI Taxonomy" id="427317"/>
    <lineage>
        <taxon>Archaea</taxon>
        <taxon>Thermoproteota</taxon>
        <taxon>Thermoprotei</taxon>
        <taxon>Sulfolobales</taxon>
        <taxon>Sulfolobaceae</taxon>
        <taxon>Saccharolobus</taxon>
    </lineage>
</organism>
<accession>C3MWE3</accession>
<dbReference type="Proteomes" id="UP000001350">
    <property type="component" value="Chromosome"/>
</dbReference>
<reference evidence="1 2" key="1">
    <citation type="journal article" date="2009" name="Proc. Natl. Acad. Sci. U.S.A.">
        <title>Biogeography of the Sulfolobus islandicus pan-genome.</title>
        <authorList>
            <person name="Reno M.L."/>
            <person name="Held N.L."/>
            <person name="Fields C.J."/>
            <person name="Burke P.V."/>
            <person name="Whitaker R.J."/>
        </authorList>
    </citation>
    <scope>NUCLEOTIDE SEQUENCE [LARGE SCALE GENOMIC DNA]</scope>
    <source>
        <strain evidence="2">M.14.25 / Kamchatka #1</strain>
    </source>
</reference>
<proteinExistence type="predicted"/>
<dbReference type="EMBL" id="CP001400">
    <property type="protein sequence ID" value="ACP37601.1"/>
    <property type="molecule type" value="Genomic_DNA"/>
</dbReference>
<evidence type="ECO:0000313" key="2">
    <source>
        <dbReference type="Proteomes" id="UP000001350"/>
    </source>
</evidence>
<dbReference type="HOGENOM" id="CLU_486295_0_0_2"/>
<gene>
    <name evidence="1" type="ordered locus">M1425_0792</name>
</gene>
<name>C3MWE3_SACI4</name>
<dbReference type="KEGG" id="sia:M1425_0792"/>